<feature type="transmembrane region" description="Helical" evidence="1">
    <location>
        <begin position="368"/>
        <end position="388"/>
    </location>
</feature>
<keyword evidence="1" id="KW-0812">Transmembrane</keyword>
<organism evidence="3">
    <name type="scientific">freshwater metagenome</name>
    <dbReference type="NCBI Taxonomy" id="449393"/>
    <lineage>
        <taxon>unclassified sequences</taxon>
        <taxon>metagenomes</taxon>
        <taxon>ecological metagenomes</taxon>
    </lineage>
</organism>
<proteinExistence type="predicted"/>
<evidence type="ECO:0000256" key="1">
    <source>
        <dbReference type="SAM" id="Phobius"/>
    </source>
</evidence>
<dbReference type="Pfam" id="PF07690">
    <property type="entry name" value="MFS_1"/>
    <property type="match status" value="1"/>
</dbReference>
<dbReference type="GO" id="GO:0022857">
    <property type="term" value="F:transmembrane transporter activity"/>
    <property type="evidence" value="ECO:0007669"/>
    <property type="project" value="InterPro"/>
</dbReference>
<keyword evidence="1" id="KW-0472">Membrane</keyword>
<evidence type="ECO:0000259" key="2">
    <source>
        <dbReference type="PROSITE" id="PS50850"/>
    </source>
</evidence>
<dbReference type="Gene3D" id="1.20.1250.20">
    <property type="entry name" value="MFS general substrate transporter like domains"/>
    <property type="match status" value="2"/>
</dbReference>
<dbReference type="PANTHER" id="PTHR23542">
    <property type="match status" value="1"/>
</dbReference>
<dbReference type="PANTHER" id="PTHR23542:SF1">
    <property type="entry name" value="MAJOR FACILITATOR SUPERFAMILY (MFS) PROFILE DOMAIN-CONTAINING PROTEIN"/>
    <property type="match status" value="1"/>
</dbReference>
<feature type="transmembrane region" description="Helical" evidence="1">
    <location>
        <begin position="339"/>
        <end position="362"/>
    </location>
</feature>
<dbReference type="EMBL" id="CAFBMR010000001">
    <property type="protein sequence ID" value="CAB4900368.1"/>
    <property type="molecule type" value="Genomic_DNA"/>
</dbReference>
<dbReference type="InterPro" id="IPR011701">
    <property type="entry name" value="MFS"/>
</dbReference>
<feature type="transmembrane region" description="Helical" evidence="1">
    <location>
        <begin position="167"/>
        <end position="193"/>
    </location>
</feature>
<feature type="transmembrane region" description="Helical" evidence="1">
    <location>
        <begin position="306"/>
        <end position="327"/>
    </location>
</feature>
<gene>
    <name evidence="3" type="ORF">UFOPK3610_00087</name>
</gene>
<feature type="transmembrane region" description="Helical" evidence="1">
    <location>
        <begin position="253"/>
        <end position="270"/>
    </location>
</feature>
<accession>A0A6J7G1X6</accession>
<feature type="transmembrane region" description="Helical" evidence="1">
    <location>
        <begin position="21"/>
        <end position="44"/>
    </location>
</feature>
<reference evidence="3" key="1">
    <citation type="submission" date="2020-05" db="EMBL/GenBank/DDBJ databases">
        <authorList>
            <person name="Chiriac C."/>
            <person name="Salcher M."/>
            <person name="Ghai R."/>
            <person name="Kavagutti S V."/>
        </authorList>
    </citation>
    <scope>NUCLEOTIDE SEQUENCE</scope>
</reference>
<protein>
    <submittedName>
        <fullName evidence="3">Unannotated protein</fullName>
    </submittedName>
</protein>
<feature type="domain" description="Major facilitator superfamily (MFS) profile" evidence="2">
    <location>
        <begin position="216"/>
        <end position="410"/>
    </location>
</feature>
<feature type="transmembrane region" description="Helical" evidence="1">
    <location>
        <begin position="214"/>
        <end position="241"/>
    </location>
</feature>
<dbReference type="InterPro" id="IPR036259">
    <property type="entry name" value="MFS_trans_sf"/>
</dbReference>
<sequence length="410" mass="42981">MAPGILRPYAEILRLPGTLKFTSFAFIARLPIAIEGLGIVLFVTNARGSYALAGVLTGLYALAGSVAQPFTGRIADRWGQRRILPILATLQSTFLVAFVFAVNLGWSTGVLILIAVALGASQPAIGGMVRARWASHVSNPAQVRTGFAIESLLDEAIFIIGPPLATFLALSIAGGAPLIASAILVFSGSLLLASQRRTEPPRTQREDVRDRMPVGPLLVIVLATACLGIVFGALEIAFVAFADEVGQRGMTGVLYAVYSLASLFAGLWFGAHHYRATLSKQWRAVCATLMVATILLPFAATMPVLLVFSFIAGFAVSPSLIIGLTLVEKTMPMSRLTEALTWALSLIGVGMALAAAISGALVQDHGARAAFIVCAVGGVLAFLVTAIGQPVLRKAENRAASEASRPSTAD</sequence>
<dbReference type="AlphaFoldDB" id="A0A6J7G1X6"/>
<dbReference type="PROSITE" id="PS50850">
    <property type="entry name" value="MFS"/>
    <property type="match status" value="1"/>
</dbReference>
<feature type="transmembrane region" description="Helical" evidence="1">
    <location>
        <begin position="50"/>
        <end position="71"/>
    </location>
</feature>
<name>A0A6J7G1X6_9ZZZZ</name>
<evidence type="ECO:0000313" key="3">
    <source>
        <dbReference type="EMBL" id="CAB4900368.1"/>
    </source>
</evidence>
<dbReference type="SUPFAM" id="SSF103473">
    <property type="entry name" value="MFS general substrate transporter"/>
    <property type="match status" value="1"/>
</dbReference>
<keyword evidence="1" id="KW-1133">Transmembrane helix</keyword>
<dbReference type="InterPro" id="IPR020846">
    <property type="entry name" value="MFS_dom"/>
</dbReference>
<feature type="transmembrane region" description="Helical" evidence="1">
    <location>
        <begin position="282"/>
        <end position="300"/>
    </location>
</feature>